<evidence type="ECO:0000259" key="2">
    <source>
        <dbReference type="Pfam" id="PF13938"/>
    </source>
</evidence>
<evidence type="ECO:0000313" key="3">
    <source>
        <dbReference type="EMBL" id="ABK99087.1"/>
    </source>
</evidence>
<sequence>MRSRRENGDRGGSSRVILDEAEHTLRARYGAGLDDLVVERLVVGVFFVGVKLSNGCGGVAYTPPDVVRNAGNRILKGNGKTPFIRGIGVTQVMAGDVPGPFAGVIRLATLNALSVPFLEDGRYRVDETGDLSGVQSLFRNRRICMVGAIIPLLKKLKHVGTAGVSIIDHKQETRAEAGEGYGTFVSPERTAETLSRCETAVFTGAAIANNSIRELLGQVPRHAAIAVAGPTAGFVPEPLFRRGVAMVGTVVVSDSDRALDILAEGGGGYRLFKECVRKINLLNVERLCQLGLGGAF</sequence>
<protein>
    <submittedName>
        <fullName evidence="3">Conserved hypothetical cytosolic protein</fullName>
    </submittedName>
</protein>
<evidence type="ECO:0000259" key="1">
    <source>
        <dbReference type="Pfam" id="PF04016"/>
    </source>
</evidence>
<dbReference type="SUPFAM" id="SSF159713">
    <property type="entry name" value="Dhaf3308-like"/>
    <property type="match status" value="1"/>
</dbReference>
<dbReference type="Proteomes" id="UP000006732">
    <property type="component" value="Chromosome"/>
</dbReference>
<dbReference type="AlphaFoldDB" id="A1AP17"/>
<dbReference type="KEGG" id="ppd:Ppro_1471"/>
<dbReference type="HOGENOM" id="CLU_076326_1_0_7"/>
<keyword evidence="4" id="KW-1185">Reference proteome</keyword>
<dbReference type="eggNOG" id="COG2014">
    <property type="taxonomic scope" value="Bacteria"/>
</dbReference>
<dbReference type="EMBL" id="CP000482">
    <property type="protein sequence ID" value="ABK99087.1"/>
    <property type="molecule type" value="Genomic_DNA"/>
</dbReference>
<dbReference type="InterPro" id="IPR007161">
    <property type="entry name" value="DUF364"/>
</dbReference>
<evidence type="ECO:0000313" key="4">
    <source>
        <dbReference type="Proteomes" id="UP000006732"/>
    </source>
</evidence>
<name>A1AP17_PELPD</name>
<proteinExistence type="predicted"/>
<organism evidence="3 4">
    <name type="scientific">Pelobacter propionicus (strain DSM 2379 / NBRC 103807 / OttBd1)</name>
    <dbReference type="NCBI Taxonomy" id="338966"/>
    <lineage>
        <taxon>Bacteria</taxon>
        <taxon>Pseudomonadati</taxon>
        <taxon>Thermodesulfobacteriota</taxon>
        <taxon>Desulfuromonadia</taxon>
        <taxon>Desulfuromonadales</taxon>
        <taxon>Desulfuromonadaceae</taxon>
        <taxon>Pelobacter</taxon>
    </lineage>
</organism>
<dbReference type="OrthoDB" id="252759at2"/>
<reference evidence="3 4" key="1">
    <citation type="submission" date="2006-10" db="EMBL/GenBank/DDBJ databases">
        <title>Complete sequence of chromosome of Pelobacter propionicus DSM 2379.</title>
        <authorList>
            <consortium name="US DOE Joint Genome Institute"/>
            <person name="Copeland A."/>
            <person name="Lucas S."/>
            <person name="Lapidus A."/>
            <person name="Barry K."/>
            <person name="Detter J.C."/>
            <person name="Glavina del Rio T."/>
            <person name="Hammon N."/>
            <person name="Israni S."/>
            <person name="Dalin E."/>
            <person name="Tice H."/>
            <person name="Pitluck S."/>
            <person name="Saunders E."/>
            <person name="Brettin T."/>
            <person name="Bruce D."/>
            <person name="Han C."/>
            <person name="Tapia R."/>
            <person name="Schmutz J."/>
            <person name="Larimer F."/>
            <person name="Land M."/>
            <person name="Hauser L."/>
            <person name="Kyrpides N."/>
            <person name="Kim E."/>
            <person name="Lovley D."/>
            <person name="Richardson P."/>
        </authorList>
    </citation>
    <scope>NUCLEOTIDE SEQUENCE [LARGE SCALE GENOMIC DNA]</scope>
    <source>
        <strain evidence="4">DSM 2379 / NBRC 103807 / OttBd1</strain>
    </source>
</reference>
<feature type="domain" description="Putative heavy-metal chelation" evidence="1">
    <location>
        <begin position="134"/>
        <end position="279"/>
    </location>
</feature>
<dbReference type="InterPro" id="IPR025251">
    <property type="entry name" value="DUF4213"/>
</dbReference>
<dbReference type="Gene3D" id="3.40.50.11590">
    <property type="match status" value="1"/>
</dbReference>
<dbReference type="Pfam" id="PF13938">
    <property type="entry name" value="DUF4213"/>
    <property type="match status" value="1"/>
</dbReference>
<gene>
    <name evidence="3" type="ordered locus">Ppro_1471</name>
</gene>
<feature type="domain" description="DUF4213" evidence="2">
    <location>
        <begin position="29"/>
        <end position="114"/>
    </location>
</feature>
<accession>A1AP17</accession>
<dbReference type="RefSeq" id="WP_011735380.1">
    <property type="nucleotide sequence ID" value="NC_008609.1"/>
</dbReference>
<dbReference type="Pfam" id="PF04016">
    <property type="entry name" value="DUF364"/>
    <property type="match status" value="1"/>
</dbReference>
<dbReference type="STRING" id="338966.Ppro_1471"/>